<dbReference type="InterPro" id="IPR043502">
    <property type="entry name" value="DNA/RNA_pol_sf"/>
</dbReference>
<evidence type="ECO:0000313" key="2">
    <source>
        <dbReference type="EMBL" id="KAA0051519.1"/>
    </source>
</evidence>
<accession>A0A5D3DKK9</accession>
<dbReference type="Pfam" id="PF07727">
    <property type="entry name" value="RVT_2"/>
    <property type="match status" value="1"/>
</dbReference>
<dbReference type="Proteomes" id="UP000321393">
    <property type="component" value="Unassembled WGS sequence"/>
</dbReference>
<evidence type="ECO:0000259" key="1">
    <source>
        <dbReference type="Pfam" id="PF07727"/>
    </source>
</evidence>
<dbReference type="AlphaFoldDB" id="A0A5D3DKK9"/>
<gene>
    <name evidence="3" type="ORF">E5676_scaffold610G00510</name>
    <name evidence="2" type="ORF">E6C27_scaffold174G00430</name>
</gene>
<dbReference type="SUPFAM" id="SSF56672">
    <property type="entry name" value="DNA/RNA polymerases"/>
    <property type="match status" value="1"/>
</dbReference>
<reference evidence="4 5" key="1">
    <citation type="submission" date="2019-08" db="EMBL/GenBank/DDBJ databases">
        <title>Draft genome sequences of two oriental melons (Cucumis melo L. var makuwa).</title>
        <authorList>
            <person name="Kwon S.-Y."/>
        </authorList>
    </citation>
    <scope>NUCLEOTIDE SEQUENCE [LARGE SCALE GENOMIC DNA]</scope>
    <source>
        <strain evidence="5">cv. Chang Bougi</strain>
        <strain evidence="4">cv. SW 3</strain>
        <tissue evidence="3">Leaf</tissue>
    </source>
</reference>
<evidence type="ECO:0000313" key="3">
    <source>
        <dbReference type="EMBL" id="TYK24147.1"/>
    </source>
</evidence>
<evidence type="ECO:0000313" key="5">
    <source>
        <dbReference type="Proteomes" id="UP000321947"/>
    </source>
</evidence>
<protein>
    <submittedName>
        <fullName evidence="2 3">Mitochondrial protein</fullName>
    </submittedName>
</protein>
<dbReference type="EMBL" id="SSTE01011259">
    <property type="protein sequence ID" value="KAA0051519.1"/>
    <property type="molecule type" value="Genomic_DNA"/>
</dbReference>
<dbReference type="Proteomes" id="UP000321947">
    <property type="component" value="Unassembled WGS sequence"/>
</dbReference>
<dbReference type="OrthoDB" id="428604at2759"/>
<evidence type="ECO:0000313" key="4">
    <source>
        <dbReference type="Proteomes" id="UP000321393"/>
    </source>
</evidence>
<sequence>MVTKGFHQHLGVDFFETFNPVIKASTIRVVLSIAVTNGWLLRQLDFNNAFLNGHLEENVYMMQPPGYVHLSYPNYALTGNDSVLISTLIKSLDKQFALKDLGRLTYFLGFQVNYLESGFILNQGKYISDLLHKLQLSDLKPAPSSSVVGKNLFAFGGTPLEDPFVYRNTIGALQYLTNTRPDIAYIINQLSQFLQKPTDLHWQAVKCVLKYLSGTKSFGLMFQQGDDLAISAYSDADWASNINDRKSIAAYCIFIGNTLVFWSSKKQTVVARSSTKSEYRALALVASEVIWLKQLLLELTSYPSRKLVIWCDNISSGALAMNPVFHARTKHIEIDVHFVRDQVLKGALEVRYVSSVD</sequence>
<dbReference type="EMBL" id="SSTD01004048">
    <property type="protein sequence ID" value="TYK24147.1"/>
    <property type="molecule type" value="Genomic_DNA"/>
</dbReference>
<proteinExistence type="predicted"/>
<dbReference type="PANTHER" id="PTHR11439:SF467">
    <property type="entry name" value="INTEGRASE CATALYTIC DOMAIN-CONTAINING PROTEIN"/>
    <property type="match status" value="1"/>
</dbReference>
<dbReference type="InterPro" id="IPR013103">
    <property type="entry name" value="RVT_2"/>
</dbReference>
<name>A0A5D3DKK9_CUCMM</name>
<feature type="domain" description="Reverse transcriptase Ty1/copia-type" evidence="1">
    <location>
        <begin position="1"/>
        <end position="68"/>
    </location>
</feature>
<dbReference type="CDD" id="cd09272">
    <property type="entry name" value="RNase_HI_RT_Ty1"/>
    <property type="match status" value="1"/>
</dbReference>
<dbReference type="PANTHER" id="PTHR11439">
    <property type="entry name" value="GAG-POL-RELATED RETROTRANSPOSON"/>
    <property type="match status" value="1"/>
</dbReference>
<comment type="caution">
    <text evidence="3">The sequence shown here is derived from an EMBL/GenBank/DDBJ whole genome shotgun (WGS) entry which is preliminary data.</text>
</comment>
<organism evidence="3 5">
    <name type="scientific">Cucumis melo var. makuwa</name>
    <name type="common">Oriental melon</name>
    <dbReference type="NCBI Taxonomy" id="1194695"/>
    <lineage>
        <taxon>Eukaryota</taxon>
        <taxon>Viridiplantae</taxon>
        <taxon>Streptophyta</taxon>
        <taxon>Embryophyta</taxon>
        <taxon>Tracheophyta</taxon>
        <taxon>Spermatophyta</taxon>
        <taxon>Magnoliopsida</taxon>
        <taxon>eudicotyledons</taxon>
        <taxon>Gunneridae</taxon>
        <taxon>Pentapetalae</taxon>
        <taxon>rosids</taxon>
        <taxon>fabids</taxon>
        <taxon>Cucurbitales</taxon>
        <taxon>Cucurbitaceae</taxon>
        <taxon>Benincaseae</taxon>
        <taxon>Cucumis</taxon>
    </lineage>
</organism>